<sequence>MATNTSALKTFAQQTRIKLISLIKTKLQLVLNTDTSEFRGYEEEIKKLRSKISQQGEDGVIEEVAYTWFNRIMALRFMDANGYNSPMIVTPAAGQTRPEILQDAMAGNIDDELSLSDDDKFLPEAKLYRCLLIAVCNQKNHAMPFLFERIADYSELLLPDDLLSEQSFVSDIRNGMSVDDCQNVELMGWLYQFYIIDRKADAEIKKTKKGGLKSDEQAAATQLFTPHWVVRYMVENTLGKIWMTLHQESRLIDEMPYYIKSPDGQVDPIPEDISKASDIRFIDPCMGSGHVLVYAFDLFTKMYEEEGEMTKDIPNLILTNNIFGIDIDPRCYQLASFALTMKARAYYSRYLRRTVSPNVIALQNIDHDTIESSGSWQKDSLMWQFENVDTIGSLLKVAPDECTAIKVDSGLFGANQKVLKKQAEYLSGTYHCVVTNPPYLGKGFCDELKNYVNKEYPNSKADIMATFMERTLEFAAKNGKMAMINMHSWMFLSSYEKLRGVILDNYNIDSLLHLGPRTFDEISGEVVQNAAFIVANHRPSEFGGIYYRLVAGGNCHSKEMMFLNPEQIDTEKRDQQDIIFSNVSQKNFEKIPGYKISYWASEKAKNNFLYKKFLSDNIHNLQGIITGNTTKYLRLWYEVDYKNVSIHATLFNNSRYWIAYTKGGSVRKWFGNNDYVIYWKNGGDYLVRNRSTNSKYYLKPCFTWSLIGSQRFSTRYCDNGFLWDVSGSIGVPQNNNWEILLGLMNSNIIDKYLKILNPTLNTNIEDIDSIPLVPKIEEPSNAIDYTVKQNITISKLDWDAHETSWDFQTSPLFDAMLGEIGMSKSQFYHSRMIAEANRGVLLSEVCKTYCEQWQALFMQLHANEEELNRQFIEIYGLQDELTPEVLLKEITILQEGEISIEDDQIIWHNDVIIKQFISYLIGCYMGRYSVDKPGLIIASQGQTLDSIDPEVQKTLEIDDDGIIPFIQEPDFFADDMTERVQIAIRKLFGDTNYYDNLKFIDDTLGCNLREYLFKTFYTDYVQMYQKRPIYWLFSSKMGDKKKKGYFKALVYMHRIEGDTLSKLHADYVHPYLEKVEMQLKEAEYQATRDDLSTAQRNKALKLVDELKDKVREVHAFEQQLVEMASHRLTIDLDDGVKANYPKYYPLVEPIKGLESSEE</sequence>
<dbReference type="InterPro" id="IPR050953">
    <property type="entry name" value="N4_N6_ade-DNA_methylase"/>
</dbReference>
<evidence type="ECO:0000259" key="7">
    <source>
        <dbReference type="Pfam" id="PF07669"/>
    </source>
</evidence>
<feature type="domain" description="Type II methyltransferase M.TaqI-like" evidence="7">
    <location>
        <begin position="320"/>
        <end position="515"/>
    </location>
</feature>
<dbReference type="Pfam" id="PF07669">
    <property type="entry name" value="Eco57I"/>
    <property type="match status" value="1"/>
</dbReference>
<dbReference type="GO" id="GO:0006304">
    <property type="term" value="P:DNA modification"/>
    <property type="evidence" value="ECO:0007669"/>
    <property type="project" value="InterPro"/>
</dbReference>
<proteinExistence type="predicted"/>
<keyword evidence="6" id="KW-0175">Coiled coil</keyword>
<dbReference type="PANTHER" id="PTHR33841">
    <property type="entry name" value="DNA METHYLTRANSFERASE YEEA-RELATED"/>
    <property type="match status" value="1"/>
</dbReference>
<gene>
    <name evidence="8" type="ORF">SAMN05192581_101469</name>
</gene>
<dbReference type="AlphaFoldDB" id="A0A1G6G533"/>
<comment type="catalytic activity">
    <reaction evidence="5">
        <text>a 2'-deoxyadenosine in DNA + S-adenosyl-L-methionine = an N(6)-methyl-2'-deoxyadenosine in DNA + S-adenosyl-L-homocysteine + H(+)</text>
        <dbReference type="Rhea" id="RHEA:15197"/>
        <dbReference type="Rhea" id="RHEA-COMP:12418"/>
        <dbReference type="Rhea" id="RHEA-COMP:12419"/>
        <dbReference type="ChEBI" id="CHEBI:15378"/>
        <dbReference type="ChEBI" id="CHEBI:57856"/>
        <dbReference type="ChEBI" id="CHEBI:59789"/>
        <dbReference type="ChEBI" id="CHEBI:90615"/>
        <dbReference type="ChEBI" id="CHEBI:90616"/>
        <dbReference type="EC" id="2.1.1.72"/>
    </reaction>
</comment>
<evidence type="ECO:0000256" key="6">
    <source>
        <dbReference type="SAM" id="Coils"/>
    </source>
</evidence>
<organism evidence="8 9">
    <name type="scientific">Bacteroides ovatus</name>
    <dbReference type="NCBI Taxonomy" id="28116"/>
    <lineage>
        <taxon>Bacteria</taxon>
        <taxon>Pseudomonadati</taxon>
        <taxon>Bacteroidota</taxon>
        <taxon>Bacteroidia</taxon>
        <taxon>Bacteroidales</taxon>
        <taxon>Bacteroidaceae</taxon>
        <taxon>Bacteroides</taxon>
    </lineage>
</organism>
<protein>
    <recommendedName>
        <fullName evidence="1">site-specific DNA-methyltransferase (adenine-specific)</fullName>
        <ecNumber evidence="1">2.1.1.72</ecNumber>
    </recommendedName>
</protein>
<evidence type="ECO:0000256" key="1">
    <source>
        <dbReference type="ARBA" id="ARBA00011900"/>
    </source>
</evidence>
<accession>A0A1G6G533</accession>
<dbReference type="EC" id="2.1.1.72" evidence="1"/>
<dbReference type="RefSeq" id="WP_046151577.1">
    <property type="nucleotide sequence ID" value="NZ_FMYE01000014.1"/>
</dbReference>
<name>A0A1G6G533_BACOV</name>
<dbReference type="GO" id="GO:0009007">
    <property type="term" value="F:site-specific DNA-methyltransferase (adenine-specific) activity"/>
    <property type="evidence" value="ECO:0007669"/>
    <property type="project" value="UniProtKB-EC"/>
</dbReference>
<dbReference type="Gene3D" id="3.40.50.150">
    <property type="entry name" value="Vaccinia Virus protein VP39"/>
    <property type="match status" value="1"/>
</dbReference>
<evidence type="ECO:0000313" key="8">
    <source>
        <dbReference type="EMBL" id="SDB76905.1"/>
    </source>
</evidence>
<dbReference type="InterPro" id="IPR047939">
    <property type="entry name" value="BREX_1_PglX"/>
</dbReference>
<dbReference type="PANTHER" id="PTHR33841:SF1">
    <property type="entry name" value="DNA METHYLTRANSFERASE A"/>
    <property type="match status" value="1"/>
</dbReference>
<keyword evidence="3" id="KW-0808">Transferase</keyword>
<evidence type="ECO:0000256" key="4">
    <source>
        <dbReference type="ARBA" id="ARBA00022691"/>
    </source>
</evidence>
<feature type="coiled-coil region" evidence="6">
    <location>
        <begin position="31"/>
        <end position="58"/>
    </location>
</feature>
<reference evidence="8 9" key="1">
    <citation type="submission" date="2016-10" db="EMBL/GenBank/DDBJ databases">
        <authorList>
            <person name="de Groot N.N."/>
        </authorList>
    </citation>
    <scope>NUCLEOTIDE SEQUENCE [LARGE SCALE GENOMIC DNA]</scope>
    <source>
        <strain evidence="8 9">NLAE-zl-C500</strain>
    </source>
</reference>
<dbReference type="NCBIfam" id="NF033452">
    <property type="entry name" value="BREX_1_MTaseX"/>
    <property type="match status" value="1"/>
</dbReference>
<keyword evidence="2 8" id="KW-0489">Methyltransferase</keyword>
<evidence type="ECO:0000256" key="3">
    <source>
        <dbReference type="ARBA" id="ARBA00022679"/>
    </source>
</evidence>
<keyword evidence="4" id="KW-0949">S-adenosyl-L-methionine</keyword>
<evidence type="ECO:0000256" key="2">
    <source>
        <dbReference type="ARBA" id="ARBA00022603"/>
    </source>
</evidence>
<dbReference type="GO" id="GO:0032259">
    <property type="term" value="P:methylation"/>
    <property type="evidence" value="ECO:0007669"/>
    <property type="project" value="UniProtKB-KW"/>
</dbReference>
<dbReference type="EMBL" id="FMYE01000014">
    <property type="protein sequence ID" value="SDB76905.1"/>
    <property type="molecule type" value="Genomic_DNA"/>
</dbReference>
<dbReference type="Proteomes" id="UP000183670">
    <property type="component" value="Unassembled WGS sequence"/>
</dbReference>
<evidence type="ECO:0000256" key="5">
    <source>
        <dbReference type="ARBA" id="ARBA00047942"/>
    </source>
</evidence>
<dbReference type="InterPro" id="IPR011639">
    <property type="entry name" value="MethylTrfase_TaqI-like_dom"/>
</dbReference>
<dbReference type="InterPro" id="IPR029063">
    <property type="entry name" value="SAM-dependent_MTases_sf"/>
</dbReference>
<dbReference type="PRINTS" id="PR00507">
    <property type="entry name" value="N12N6MTFRASE"/>
</dbReference>
<dbReference type="SUPFAM" id="SSF53335">
    <property type="entry name" value="S-adenosyl-L-methionine-dependent methyltransferases"/>
    <property type="match status" value="1"/>
</dbReference>
<evidence type="ECO:0000313" key="9">
    <source>
        <dbReference type="Proteomes" id="UP000183670"/>
    </source>
</evidence>